<organism evidence="3 4">
    <name type="scientific">Kwoniella shandongensis</name>
    <dbReference type="NCBI Taxonomy" id="1734106"/>
    <lineage>
        <taxon>Eukaryota</taxon>
        <taxon>Fungi</taxon>
        <taxon>Dikarya</taxon>
        <taxon>Basidiomycota</taxon>
        <taxon>Agaricomycotina</taxon>
        <taxon>Tremellomycetes</taxon>
        <taxon>Tremellales</taxon>
        <taxon>Cryptococcaceae</taxon>
        <taxon>Kwoniella</taxon>
    </lineage>
</organism>
<dbReference type="PANTHER" id="PTHR10366:SF564">
    <property type="entry name" value="STEROL-4-ALPHA-CARBOXYLATE 3-DEHYDROGENASE, DECARBOXYLATING"/>
    <property type="match status" value="1"/>
</dbReference>
<proteinExistence type="inferred from homology"/>
<dbReference type="Pfam" id="PF01370">
    <property type="entry name" value="Epimerase"/>
    <property type="match status" value="1"/>
</dbReference>
<protein>
    <submittedName>
        <fullName evidence="3">Uncharacterized protein</fullName>
    </submittedName>
</protein>
<dbReference type="AlphaFoldDB" id="A0A5M6BW11"/>
<dbReference type="EMBL" id="CP144056">
    <property type="protein sequence ID" value="WWD19047.1"/>
    <property type="molecule type" value="Genomic_DNA"/>
</dbReference>
<dbReference type="Proteomes" id="UP000322225">
    <property type="component" value="Chromosome 6"/>
</dbReference>
<accession>A0A5M6BW11</accession>
<reference evidence="3" key="1">
    <citation type="submission" date="2017-08" db="EMBL/GenBank/DDBJ databases">
        <authorList>
            <person name="Cuomo C."/>
            <person name="Billmyre B."/>
            <person name="Heitman J."/>
        </authorList>
    </citation>
    <scope>NUCLEOTIDE SEQUENCE</scope>
    <source>
        <strain evidence="3">CBS 12478</strain>
    </source>
</reference>
<comment type="similarity">
    <text evidence="2">Belongs to the NAD(P)-dependent epimerase/dehydratase family. Dihydroflavonol-4-reductase subfamily.</text>
</comment>
<evidence type="ECO:0000313" key="4">
    <source>
        <dbReference type="Proteomes" id="UP000322225"/>
    </source>
</evidence>
<dbReference type="FunFam" id="3.40.50.720:FF:000191">
    <property type="entry name" value="Methylglyoxal reductase (NADPH-dependent)"/>
    <property type="match status" value="1"/>
</dbReference>
<name>A0A5M6BW11_9TREE</name>
<keyword evidence="1" id="KW-0560">Oxidoreductase</keyword>
<dbReference type="SUPFAM" id="SSF51735">
    <property type="entry name" value="NAD(P)-binding Rossmann-fold domains"/>
    <property type="match status" value="1"/>
</dbReference>
<dbReference type="InterPro" id="IPR036291">
    <property type="entry name" value="NAD(P)-bd_dom_sf"/>
</dbReference>
<dbReference type="GO" id="GO:0016616">
    <property type="term" value="F:oxidoreductase activity, acting on the CH-OH group of donors, NAD or NADP as acceptor"/>
    <property type="evidence" value="ECO:0007669"/>
    <property type="project" value="TreeGrafter"/>
</dbReference>
<dbReference type="InterPro" id="IPR050425">
    <property type="entry name" value="NAD(P)_dehydrat-like"/>
</dbReference>
<dbReference type="GeneID" id="43589890"/>
<reference evidence="3" key="2">
    <citation type="submission" date="2024-01" db="EMBL/GenBank/DDBJ databases">
        <title>Comparative genomics of Cryptococcus and Kwoniella reveals pathogenesis evolution and contrasting modes of karyotype evolution via chromosome fusion or intercentromeric recombination.</title>
        <authorList>
            <person name="Coelho M.A."/>
            <person name="David-Palma M."/>
            <person name="Shea T."/>
            <person name="Bowers K."/>
            <person name="McGinley-Smith S."/>
            <person name="Mohammad A.W."/>
            <person name="Gnirke A."/>
            <person name="Yurkov A.M."/>
            <person name="Nowrousian M."/>
            <person name="Sun S."/>
            <person name="Cuomo C.A."/>
            <person name="Heitman J."/>
        </authorList>
    </citation>
    <scope>NUCLEOTIDE SEQUENCE</scope>
    <source>
        <strain evidence="3">CBS 12478</strain>
    </source>
</reference>
<dbReference type="CDD" id="cd05227">
    <property type="entry name" value="AR_SDR_e"/>
    <property type="match status" value="1"/>
</dbReference>
<dbReference type="RefSeq" id="XP_031859986.1">
    <property type="nucleotide sequence ID" value="XM_032005739.1"/>
</dbReference>
<dbReference type="InterPro" id="IPR001509">
    <property type="entry name" value="Epimerase_deHydtase"/>
</dbReference>
<keyword evidence="4" id="KW-1185">Reference proteome</keyword>
<dbReference type="PANTHER" id="PTHR10366">
    <property type="entry name" value="NAD DEPENDENT EPIMERASE/DEHYDRATASE"/>
    <property type="match status" value="1"/>
</dbReference>
<evidence type="ECO:0000256" key="2">
    <source>
        <dbReference type="ARBA" id="ARBA00023445"/>
    </source>
</evidence>
<evidence type="ECO:0000313" key="3">
    <source>
        <dbReference type="EMBL" id="WWD19047.1"/>
    </source>
</evidence>
<sequence length="345" mass="37302">MPAIAPGSLVLVTGASGYIAAHAVEAFLDAGFPVRGTVRSKGKGEYLVNLFKDKKAKFEYAIVKDIAEDGAFDEAVKGVVGVAHMASPYHFNAVEPDELFIPAKKGTLGVLNSLKKFNPDVKRVVVTSSVAAIMSTDITPPHTFTEADWNPVSLKVCAEKGRDADGANKYRASKTLAEQAFWKFFEDEKPAFDGAAINPPLVLGPIIQECDTPESLNTSVATFFDWMTGKKTEKDLPGAGGNYVDVRDCALAHVRALTTPEASGERFITGNGAFSSNDYVISIAKTCPDLPVPKGNEDPAYRKKLIDDNNHFDGSKATRVLGIKYRSQDETFADMAKSLRARFNV</sequence>
<evidence type="ECO:0000256" key="1">
    <source>
        <dbReference type="ARBA" id="ARBA00023002"/>
    </source>
</evidence>
<gene>
    <name evidence="3" type="ORF">CI109_103505</name>
</gene>
<dbReference type="OrthoDB" id="2735536at2759"/>
<dbReference type="KEGG" id="ksn:43589890"/>
<dbReference type="Gene3D" id="3.40.50.720">
    <property type="entry name" value="NAD(P)-binding Rossmann-like Domain"/>
    <property type="match status" value="1"/>
</dbReference>